<dbReference type="GO" id="GO:0090314">
    <property type="term" value="P:positive regulation of protein targeting to membrane"/>
    <property type="evidence" value="ECO:0007669"/>
    <property type="project" value="TreeGrafter"/>
</dbReference>
<feature type="chain" id="PRO_5017272003" description="Peptidase M60 domain-containing protein" evidence="2">
    <location>
        <begin position="28"/>
        <end position="860"/>
    </location>
</feature>
<proteinExistence type="inferred from homology"/>
<dbReference type="Gene3D" id="3.40.390.80">
    <property type="entry name" value="Peptidase M60, enhancin-like domain 2"/>
    <property type="match status" value="1"/>
</dbReference>
<dbReference type="SMART" id="SM01276">
    <property type="entry name" value="M60-like"/>
    <property type="match status" value="1"/>
</dbReference>
<dbReference type="AlphaFoldDB" id="A0A3B3X1T4"/>
<name>A0A3B3X1T4_9TELE</name>
<dbReference type="GO" id="GO:0005886">
    <property type="term" value="C:plasma membrane"/>
    <property type="evidence" value="ECO:0007669"/>
    <property type="project" value="TreeGrafter"/>
</dbReference>
<reference evidence="4" key="1">
    <citation type="submission" date="2025-08" db="UniProtKB">
        <authorList>
            <consortium name="Ensembl"/>
        </authorList>
    </citation>
    <scope>IDENTIFICATION</scope>
</reference>
<dbReference type="InterPro" id="IPR029062">
    <property type="entry name" value="Class_I_gatase-like"/>
</dbReference>
<dbReference type="InterPro" id="IPR035423">
    <property type="entry name" value="M60-like_N"/>
</dbReference>
<dbReference type="FunFam" id="3.40.390.80:FF:000001">
    <property type="entry name" value="TRPM8 channel-associated factor 1"/>
    <property type="match status" value="1"/>
</dbReference>
<dbReference type="SUPFAM" id="SSF52317">
    <property type="entry name" value="Class I glutamine amidotransferase-like"/>
    <property type="match status" value="1"/>
</dbReference>
<accession>A0A3B3X1T4</accession>
<dbReference type="Pfam" id="PF13402">
    <property type="entry name" value="Peptidase_M60"/>
    <property type="match status" value="1"/>
</dbReference>
<keyword evidence="2" id="KW-0732">Signal</keyword>
<dbReference type="GO" id="GO:0044325">
    <property type="term" value="F:transmembrane transporter binding"/>
    <property type="evidence" value="ECO:0007669"/>
    <property type="project" value="TreeGrafter"/>
</dbReference>
<evidence type="ECO:0000256" key="1">
    <source>
        <dbReference type="ARBA" id="ARBA00009770"/>
    </source>
</evidence>
<evidence type="ECO:0000259" key="3">
    <source>
        <dbReference type="PROSITE" id="PS51723"/>
    </source>
</evidence>
<dbReference type="InterPro" id="IPR051244">
    <property type="entry name" value="TCAF"/>
</dbReference>
<evidence type="ECO:0000313" key="5">
    <source>
        <dbReference type="Proteomes" id="UP000261480"/>
    </source>
</evidence>
<dbReference type="Gene3D" id="1.10.390.30">
    <property type="entry name" value="Peptidase M60, enhancin-like domain 3"/>
    <property type="match status" value="1"/>
</dbReference>
<reference evidence="4" key="2">
    <citation type="submission" date="2025-09" db="UniProtKB">
        <authorList>
            <consortium name="Ensembl"/>
        </authorList>
    </citation>
    <scope>IDENTIFICATION</scope>
</reference>
<dbReference type="Ensembl" id="ENSPMET00000001514.1">
    <property type="protein sequence ID" value="ENSPMEP00000008996.1"/>
    <property type="gene ID" value="ENSPMEG00000010966.1"/>
</dbReference>
<dbReference type="PANTHER" id="PTHR15730">
    <property type="entry name" value="EXPERIMENTAL AUTOIMMUNE PROSTATITIS ANTIGEN 2-RELATED"/>
    <property type="match status" value="1"/>
</dbReference>
<feature type="signal peptide" evidence="2">
    <location>
        <begin position="1"/>
        <end position="27"/>
    </location>
</feature>
<keyword evidence="5" id="KW-1185">Reference proteome</keyword>
<dbReference type="PROSITE" id="PS51723">
    <property type="entry name" value="PEPTIDASE_M60"/>
    <property type="match status" value="1"/>
</dbReference>
<protein>
    <recommendedName>
        <fullName evidence="3">Peptidase M60 domain-containing protein</fullName>
    </recommendedName>
</protein>
<organism evidence="4 5">
    <name type="scientific">Poecilia mexicana</name>
    <dbReference type="NCBI Taxonomy" id="48701"/>
    <lineage>
        <taxon>Eukaryota</taxon>
        <taxon>Metazoa</taxon>
        <taxon>Chordata</taxon>
        <taxon>Craniata</taxon>
        <taxon>Vertebrata</taxon>
        <taxon>Euteleostomi</taxon>
        <taxon>Actinopterygii</taxon>
        <taxon>Neopterygii</taxon>
        <taxon>Teleostei</taxon>
        <taxon>Neoteleostei</taxon>
        <taxon>Acanthomorphata</taxon>
        <taxon>Ovalentaria</taxon>
        <taxon>Atherinomorphae</taxon>
        <taxon>Cyprinodontiformes</taxon>
        <taxon>Poeciliidae</taxon>
        <taxon>Poeciliinae</taxon>
        <taxon>Poecilia</taxon>
    </lineage>
</organism>
<dbReference type="Proteomes" id="UP000261480">
    <property type="component" value="Unplaced"/>
</dbReference>
<evidence type="ECO:0000256" key="2">
    <source>
        <dbReference type="SAM" id="SignalP"/>
    </source>
</evidence>
<evidence type="ECO:0000313" key="4">
    <source>
        <dbReference type="Ensembl" id="ENSPMEP00000008996.1"/>
    </source>
</evidence>
<sequence length="860" mass="96347">MITTGLMMLICTSKVFVPCNLVLTGDAFPVVMNSQGHILMAASVYGRGRIVVLSHETYLTLCPALVDNALTWLGGGESANLSLGVPKTMKGVVDNLNRSSYQVSPVEEFRADLGVSVYVTDAYQVGPKAEELIAFVKAGGGLLIGGQAWCWASQNENKNLILEFPGNKVTGVAGIYFTAQYGEAEKLPISPEIPSSWKTVGRGMDFKKDLEFLLKGISDFDIRGNGVPSAALVHGPLAFPIGTTDKGEAFLAGTYYGRGRVIVATNDTFLQNEKLASFWKNAIDWLDQGRKGVAGFERDVKLLSNLGLTCKKTNFSSELSVFVCKAYTKVDPETIQNFVVEGGGLLIGGHAWHWAIILCNFLVPGNKILSKMGLGLLTQTIKKGVYKAPDPSQINKLHFHHFLHRFACHALEGVELTKEEEESLQKLVSESASFLRMEAYNNISYIQTLSLLTDILKNVGIQQVGIIGFNLFSLCTLDLFSLKIRYHWVFQNTGIKTIHDPAPKVKHFRNNLSVHFQLQVFIQIGCQSDELVKKKLERAPRVIKRFPVTSERMQVWNLWGGLIYLLAPRDVKVEDEKIVVQEAITAPYYKSGVTKEADWSSLRKAPAPWAEMEFENIILTVPSHLIRDLENVLEVEKLWNGIMKGVADLAVIPQKFIRKERFVADVQISLGWMHSGYPVMMHSSIGAELFNPQDARTKGLWGETHELGHNQQRSPWEFPPHTGEATCNLWSVYVHEEVLGLNRAKASRNITSAKRKHYIEKYVKGGKNLSDWNVWTALETYLQLQEKFGWDAFKKVFAAYHDMTNHPNDKEGKMNLYAETFSRAVNMNLTGFFKAWGWPIQRATEEKLSDLPLWTDHPMA</sequence>
<dbReference type="PANTHER" id="PTHR15730:SF5">
    <property type="entry name" value="SI:CH211-210B2.2-RELATED"/>
    <property type="match status" value="1"/>
</dbReference>
<dbReference type="InterPro" id="IPR042279">
    <property type="entry name" value="Pep_M60_3"/>
</dbReference>
<feature type="domain" description="Peptidase M60" evidence="3">
    <location>
        <begin position="493"/>
        <end position="789"/>
    </location>
</feature>
<dbReference type="Pfam" id="PF17291">
    <property type="entry name" value="M60-like_N"/>
    <property type="match status" value="1"/>
</dbReference>
<comment type="similarity">
    <text evidence="1">Belongs to the TCAF family.</text>
</comment>
<dbReference type="InterPro" id="IPR031161">
    <property type="entry name" value="Peptidase_M60_dom"/>
</dbReference>